<feature type="chain" id="PRO_5042154498" evidence="1">
    <location>
        <begin position="23"/>
        <end position="370"/>
    </location>
</feature>
<comment type="caution">
    <text evidence="2">The sequence shown here is derived from an EMBL/GenBank/DDBJ whole genome shotgun (WGS) entry which is preliminary data.</text>
</comment>
<keyword evidence="1" id="KW-0732">Signal</keyword>
<dbReference type="EMBL" id="JANJYI010000004">
    <property type="protein sequence ID" value="KAK2652376.1"/>
    <property type="molecule type" value="Genomic_DNA"/>
</dbReference>
<evidence type="ECO:0000256" key="1">
    <source>
        <dbReference type="SAM" id="SignalP"/>
    </source>
</evidence>
<organism evidence="2 3">
    <name type="scientific">Dipteronia dyeriana</name>
    <dbReference type="NCBI Taxonomy" id="168575"/>
    <lineage>
        <taxon>Eukaryota</taxon>
        <taxon>Viridiplantae</taxon>
        <taxon>Streptophyta</taxon>
        <taxon>Embryophyta</taxon>
        <taxon>Tracheophyta</taxon>
        <taxon>Spermatophyta</taxon>
        <taxon>Magnoliopsida</taxon>
        <taxon>eudicotyledons</taxon>
        <taxon>Gunneridae</taxon>
        <taxon>Pentapetalae</taxon>
        <taxon>rosids</taxon>
        <taxon>malvids</taxon>
        <taxon>Sapindales</taxon>
        <taxon>Sapindaceae</taxon>
        <taxon>Hippocastanoideae</taxon>
        <taxon>Acereae</taxon>
        <taxon>Dipteronia</taxon>
    </lineage>
</organism>
<dbReference type="Proteomes" id="UP001280121">
    <property type="component" value="Unassembled WGS sequence"/>
</dbReference>
<dbReference type="AlphaFoldDB" id="A0AAE0CIC1"/>
<proteinExistence type="predicted"/>
<protein>
    <submittedName>
        <fullName evidence="2">Uncharacterized protein</fullName>
    </submittedName>
</protein>
<name>A0AAE0CIC1_9ROSI</name>
<reference evidence="2" key="1">
    <citation type="journal article" date="2023" name="Plant J.">
        <title>Genome sequences and population genomics provide insights into the demographic history, inbreeding, and mutation load of two 'living fossil' tree species of Dipteronia.</title>
        <authorList>
            <person name="Feng Y."/>
            <person name="Comes H.P."/>
            <person name="Chen J."/>
            <person name="Zhu S."/>
            <person name="Lu R."/>
            <person name="Zhang X."/>
            <person name="Li P."/>
            <person name="Qiu J."/>
            <person name="Olsen K.M."/>
            <person name="Qiu Y."/>
        </authorList>
    </citation>
    <scope>NUCLEOTIDE SEQUENCE</scope>
    <source>
        <strain evidence="2">KIB01</strain>
    </source>
</reference>
<gene>
    <name evidence="2" type="ORF">Ddye_012232</name>
</gene>
<keyword evidence="3" id="KW-1185">Reference proteome</keyword>
<accession>A0AAE0CIC1</accession>
<evidence type="ECO:0000313" key="2">
    <source>
        <dbReference type="EMBL" id="KAK2652376.1"/>
    </source>
</evidence>
<sequence length="370" mass="42913">MVMGGLLLDYGTILVLIPQSKACFCKIKVYGDVKTFFVNMEEDVKLLDLMWIESLLELRKNKGQVYRKATSENKGFQFCFPMKFFRQIWETEVGHFEVVEKDFTSDNRVSNEAMVCTTIKVKRIIASIKRRPYPQIARKNFGLVNVLDSDEEMMNAIIAMENGCVGNALIREGEFMQASIAMENKIVGVPILVDMEVEEVVTEVSCPKQYVRKKEKCNYNSVTKHRMRMRNSKIQCFSETVEEELAKVLQTGIAIGFDFNGAIKDLVEAITRREENDDSKFENMTEKLQRRFFWGNGIEKRKLHVVDWGTICSSKRKGVPGILRISDKNNGLLAKWVWRFDREDQSLWKRVIFTVYDVQLSSLLWKWNGV</sequence>
<feature type="signal peptide" evidence="1">
    <location>
        <begin position="1"/>
        <end position="22"/>
    </location>
</feature>
<evidence type="ECO:0000313" key="3">
    <source>
        <dbReference type="Proteomes" id="UP001280121"/>
    </source>
</evidence>